<dbReference type="AlphaFoldDB" id="E1R6W9"/>
<evidence type="ECO:0000313" key="2">
    <source>
        <dbReference type="Proteomes" id="UP000002318"/>
    </source>
</evidence>
<dbReference type="RefSeq" id="WP_013254760.1">
    <property type="nucleotide sequence ID" value="NC_014364.1"/>
</dbReference>
<dbReference type="OrthoDB" id="6623061at2"/>
<name>E1R6W9_SEDSS</name>
<dbReference type="EMBL" id="CP002116">
    <property type="protein sequence ID" value="ADK81296.1"/>
    <property type="molecule type" value="Genomic_DNA"/>
</dbReference>
<dbReference type="KEGG" id="ssm:Spirs_2176"/>
<organism evidence="1 2">
    <name type="scientific">Sediminispirochaeta smaragdinae (strain DSM 11293 / JCM 15392 / SEBR 4228)</name>
    <name type="common">Spirochaeta smaragdinae</name>
    <dbReference type="NCBI Taxonomy" id="573413"/>
    <lineage>
        <taxon>Bacteria</taxon>
        <taxon>Pseudomonadati</taxon>
        <taxon>Spirochaetota</taxon>
        <taxon>Spirochaetia</taxon>
        <taxon>Spirochaetales</taxon>
        <taxon>Spirochaetaceae</taxon>
        <taxon>Sediminispirochaeta</taxon>
    </lineage>
</organism>
<dbReference type="STRING" id="573413.Spirs_2176"/>
<sequence length="145" mass="17324">MGKTTKQRAKPVRRQKTRRQKAVDAADRWFSLYIRQRDGNRSVTSNCIRNLTCSHLFSRRFYATRWDEMNAYCQTAGENLYHNRDAGPLTSYFLDVHGEEAYRKLYEKARSGAKFRTDEIEDIAAYYKSRFERLTQKQRDFFNVI</sequence>
<gene>
    <name evidence="1" type="ordered locus">Spirs_2176</name>
</gene>
<reference evidence="1 2" key="1">
    <citation type="journal article" date="2010" name="Stand. Genomic Sci.">
        <title>Complete genome sequence of Spirochaeta smaragdinae type strain (SEBR 4228).</title>
        <authorList>
            <person name="Mavromatis K."/>
            <person name="Yasawong M."/>
            <person name="Chertkov O."/>
            <person name="Lapidus A."/>
            <person name="Lucas S."/>
            <person name="Nolan M."/>
            <person name="Del Rio T.G."/>
            <person name="Tice H."/>
            <person name="Cheng J.F."/>
            <person name="Pitluck S."/>
            <person name="Liolios K."/>
            <person name="Ivanova N."/>
            <person name="Tapia R."/>
            <person name="Han C."/>
            <person name="Bruce D."/>
            <person name="Goodwin L."/>
            <person name="Pati A."/>
            <person name="Chen A."/>
            <person name="Palaniappan K."/>
            <person name="Land M."/>
            <person name="Hauser L."/>
            <person name="Chang Y.J."/>
            <person name="Jeffries C.D."/>
            <person name="Detter J.C."/>
            <person name="Rohde M."/>
            <person name="Brambilla E."/>
            <person name="Spring S."/>
            <person name="Goker M."/>
            <person name="Sikorski J."/>
            <person name="Woyke T."/>
            <person name="Bristow J."/>
            <person name="Eisen J.A."/>
            <person name="Markowitz V."/>
            <person name="Hugenholtz P."/>
            <person name="Klenk H.P."/>
            <person name="Kyrpides N.C."/>
        </authorList>
    </citation>
    <scope>NUCLEOTIDE SEQUENCE [LARGE SCALE GENOMIC DNA]</scope>
    <source>
        <strain evidence="2">DSM 11293 / JCM 15392 / SEBR 4228</strain>
    </source>
</reference>
<keyword evidence="2" id="KW-1185">Reference proteome</keyword>
<dbReference type="Proteomes" id="UP000002318">
    <property type="component" value="Chromosome"/>
</dbReference>
<evidence type="ECO:0000313" key="1">
    <source>
        <dbReference type="EMBL" id="ADK81296.1"/>
    </source>
</evidence>
<dbReference type="HOGENOM" id="CLU_1936801_0_0_12"/>
<protein>
    <submittedName>
        <fullName evidence="1">Uncharacterized protein</fullName>
    </submittedName>
</protein>
<accession>E1R6W9</accession>
<proteinExistence type="predicted"/>